<dbReference type="InterPro" id="IPR052781">
    <property type="entry name" value="Cys_protease_inhibitor_I42"/>
</dbReference>
<dbReference type="InterPro" id="IPR018990">
    <property type="entry name" value="Prot_inh_I42_chagasin"/>
</dbReference>
<evidence type="ECO:0000256" key="3">
    <source>
        <dbReference type="SAM" id="SignalP"/>
    </source>
</evidence>
<proteinExistence type="predicted"/>
<evidence type="ECO:0000256" key="2">
    <source>
        <dbReference type="ARBA" id="ARBA00022704"/>
    </source>
</evidence>
<dbReference type="RefSeq" id="WP_243068732.1">
    <property type="nucleotide sequence ID" value="NZ_JAIVFK010000022.1"/>
</dbReference>
<feature type="signal peptide" evidence="3">
    <location>
        <begin position="1"/>
        <end position="20"/>
    </location>
</feature>
<evidence type="ECO:0000313" key="5">
    <source>
        <dbReference type="EMBL" id="MCI4684855.1"/>
    </source>
</evidence>
<evidence type="ECO:0000313" key="6">
    <source>
        <dbReference type="Proteomes" id="UP001139104"/>
    </source>
</evidence>
<dbReference type="SUPFAM" id="SSF141066">
    <property type="entry name" value="ICP-like"/>
    <property type="match status" value="1"/>
</dbReference>
<keyword evidence="1 5" id="KW-0646">Protease inhibitor</keyword>
<reference evidence="5" key="1">
    <citation type="journal article" date="2022" name="ISME J.">
        <title>Identification of active gaseous-alkane degraders at natural gas seeps.</title>
        <authorList>
            <person name="Farhan Ul Haque M."/>
            <person name="Hernandez M."/>
            <person name="Crombie A.T."/>
            <person name="Murrell J.C."/>
        </authorList>
    </citation>
    <scope>NUCLEOTIDE SEQUENCE</scope>
    <source>
        <strain evidence="5">PC2</strain>
    </source>
</reference>
<organism evidence="5 6">
    <name type="scientific">Candidatus Rhodoblastus alkanivorans</name>
    <dbReference type="NCBI Taxonomy" id="2954117"/>
    <lineage>
        <taxon>Bacteria</taxon>
        <taxon>Pseudomonadati</taxon>
        <taxon>Pseudomonadota</taxon>
        <taxon>Alphaproteobacteria</taxon>
        <taxon>Hyphomicrobiales</taxon>
        <taxon>Rhodoblastaceae</taxon>
        <taxon>Rhodoblastus</taxon>
    </lineage>
</organism>
<keyword evidence="3" id="KW-0732">Signal</keyword>
<dbReference type="Gene3D" id="2.60.40.2020">
    <property type="match status" value="1"/>
</dbReference>
<gene>
    <name evidence="5" type="ORF">K2U94_19130</name>
</gene>
<dbReference type="Proteomes" id="UP001139104">
    <property type="component" value="Unassembled WGS sequence"/>
</dbReference>
<protein>
    <submittedName>
        <fullName evidence="5">Protease inhibitor I42 family protein</fullName>
    </submittedName>
</protein>
<evidence type="ECO:0000259" key="4">
    <source>
        <dbReference type="Pfam" id="PF09394"/>
    </source>
</evidence>
<dbReference type="PANTHER" id="PTHR36530:SF1">
    <property type="entry name" value="AMOEBIASIN-1"/>
    <property type="match status" value="1"/>
</dbReference>
<dbReference type="Pfam" id="PF09394">
    <property type="entry name" value="Inhibitor_I42"/>
    <property type="match status" value="1"/>
</dbReference>
<keyword evidence="6" id="KW-1185">Reference proteome</keyword>
<feature type="chain" id="PRO_5046348855" evidence="3">
    <location>
        <begin position="21"/>
        <end position="124"/>
    </location>
</feature>
<accession>A0ABS9ZC25</accession>
<dbReference type="PANTHER" id="PTHR36530">
    <property type="entry name" value="INHIBITOR OF CYSTEINE PEPTIDASE"/>
    <property type="match status" value="1"/>
</dbReference>
<dbReference type="EMBL" id="JAIVFP010000001">
    <property type="protein sequence ID" value="MCI4684855.1"/>
    <property type="molecule type" value="Genomic_DNA"/>
</dbReference>
<dbReference type="InterPro" id="IPR036331">
    <property type="entry name" value="Chagasin-like_sf"/>
</dbReference>
<name>A0ABS9ZC25_9HYPH</name>
<dbReference type="GO" id="GO:0030414">
    <property type="term" value="F:peptidase inhibitor activity"/>
    <property type="evidence" value="ECO:0007669"/>
    <property type="project" value="UniProtKB-KW"/>
</dbReference>
<keyword evidence="2" id="KW-0789">Thiol protease inhibitor</keyword>
<evidence type="ECO:0000256" key="1">
    <source>
        <dbReference type="ARBA" id="ARBA00022690"/>
    </source>
</evidence>
<comment type="caution">
    <text evidence="5">The sequence shown here is derived from an EMBL/GenBank/DDBJ whole genome shotgun (WGS) entry which is preliminary data.</text>
</comment>
<feature type="domain" description="Proteinase inhibitor I42 chagasin" evidence="4">
    <location>
        <begin position="35"/>
        <end position="115"/>
    </location>
</feature>
<sequence length="124" mass="13170">MKVALAAVLVIACFCGRALAADILTEADAGVVRAVAAGETIALRLPENPSTGYVWAIEVDPPSAAAVVADYWTARSGLIGAPGTREFTLAVKRAGPFSIRVKNRRPWEGDASATQRLIFRFDAR</sequence>